<sequence length="353" mass="37539">MYQLGTLTNAVNVTASLRWRNISNSIHIVLSRTTFADMKAVRVTKEGPSTQVTVEEVPKPSIKNGEFLVKIRASSVQPADILNSTGGFPITTFPRTLGKDFTGTVVEGPDKWKGRDVYGTSGSTFSFTEDGAQAEFAVLRKDCVAPMPNNTSFAQAAAIGTPFTTALTALQRARTKSSNTVMVLGATGSVGSAVMQIARGMGCATIGVGRRGTDINSMEDPGLSKAKDLTDGKGPDVVVDTVGDFALTKAAFEVLASRGRLSIITAPRQDTTELPIDIKALYRRQVELIGCNTASSSQAEMASMMSELTPHFESEKLNAPDESTRSLVGIDRALEVYSAKVKRAVIVFGSSSL</sequence>
<protein>
    <submittedName>
        <fullName evidence="1">Uncharacterized protein</fullName>
    </submittedName>
</protein>
<dbReference type="Proteomes" id="UP001281147">
    <property type="component" value="Unassembled WGS sequence"/>
</dbReference>
<evidence type="ECO:0000313" key="1">
    <source>
        <dbReference type="EMBL" id="KAK3703434.1"/>
    </source>
</evidence>
<comment type="caution">
    <text evidence="1">The sequence shown here is derived from an EMBL/GenBank/DDBJ whole genome shotgun (WGS) entry which is preliminary data.</text>
</comment>
<reference evidence="1" key="1">
    <citation type="submission" date="2023-07" db="EMBL/GenBank/DDBJ databases">
        <title>Black Yeasts Isolated from many extreme environments.</title>
        <authorList>
            <person name="Coleine C."/>
            <person name="Stajich J.E."/>
            <person name="Selbmann L."/>
        </authorList>
    </citation>
    <scope>NUCLEOTIDE SEQUENCE</scope>
    <source>
        <strain evidence="1">CCFEE 5714</strain>
    </source>
</reference>
<dbReference type="EMBL" id="JAUTXU010000151">
    <property type="protein sequence ID" value="KAK3703434.1"/>
    <property type="molecule type" value="Genomic_DNA"/>
</dbReference>
<accession>A0ACC3MTP6</accession>
<proteinExistence type="predicted"/>
<name>A0ACC3MTP6_9PEZI</name>
<evidence type="ECO:0000313" key="2">
    <source>
        <dbReference type="Proteomes" id="UP001281147"/>
    </source>
</evidence>
<organism evidence="1 2">
    <name type="scientific">Vermiconidia calcicola</name>
    <dbReference type="NCBI Taxonomy" id="1690605"/>
    <lineage>
        <taxon>Eukaryota</taxon>
        <taxon>Fungi</taxon>
        <taxon>Dikarya</taxon>
        <taxon>Ascomycota</taxon>
        <taxon>Pezizomycotina</taxon>
        <taxon>Dothideomycetes</taxon>
        <taxon>Dothideomycetidae</taxon>
        <taxon>Mycosphaerellales</taxon>
        <taxon>Extremaceae</taxon>
        <taxon>Vermiconidia</taxon>
    </lineage>
</organism>
<keyword evidence="2" id="KW-1185">Reference proteome</keyword>
<gene>
    <name evidence="1" type="ORF">LTR37_014424</name>
</gene>